<dbReference type="Proteomes" id="UP000318380">
    <property type="component" value="Unassembled WGS sequence"/>
</dbReference>
<feature type="chain" id="PRO_5021898603" evidence="1">
    <location>
        <begin position="43"/>
        <end position="231"/>
    </location>
</feature>
<sequence>MGTEVTVGLSRSADLRFRAKAAALLCAVLVAIGAIPPSPAAAAEAGTSAVTLCDVVLEYGESGSCVERLQRRLNELGLNCGNVLAVDGVFGTATRMRVFAFQGRNRLDLVGVVGPVTRAKLADPDEGLAVACDATVERQIRAVFPASIANKAVRVARCESGLNPIAVGLNTNGTKDVGVFQFNTGGTLQEFLPGRDTGEKIDRALSSADNIHAAYDLYRARGWQPWTCRDA</sequence>
<accession>A0A561BXU1</accession>
<feature type="domain" description="Peptidoglycan binding-like" evidence="2">
    <location>
        <begin position="63"/>
        <end position="121"/>
    </location>
</feature>
<reference evidence="4 5" key="1">
    <citation type="submission" date="2019-06" db="EMBL/GenBank/DDBJ databases">
        <title>Sequencing the genomes of 1000 actinobacteria strains.</title>
        <authorList>
            <person name="Klenk H.-P."/>
        </authorList>
    </citation>
    <scope>NUCLEOTIDE SEQUENCE [LARGE SCALE GENOMIC DNA]</scope>
    <source>
        <strain evidence="4 5">DSM 24683</strain>
    </source>
</reference>
<proteinExistence type="predicted"/>
<evidence type="ECO:0000313" key="5">
    <source>
        <dbReference type="Proteomes" id="UP000318380"/>
    </source>
</evidence>
<dbReference type="EMBL" id="VIVK01000001">
    <property type="protein sequence ID" value="TWD83705.1"/>
    <property type="molecule type" value="Genomic_DNA"/>
</dbReference>
<feature type="domain" description="Transglycosylase SLT" evidence="3">
    <location>
        <begin position="146"/>
        <end position="227"/>
    </location>
</feature>
<comment type="caution">
    <text evidence="4">The sequence shown here is derived from an EMBL/GenBank/DDBJ whole genome shotgun (WGS) entry which is preliminary data.</text>
</comment>
<dbReference type="Gene3D" id="1.10.101.10">
    <property type="entry name" value="PGBD-like superfamily/PGBD"/>
    <property type="match status" value="1"/>
</dbReference>
<protein>
    <submittedName>
        <fullName evidence="4">Putative peptidoglycan binding protein</fullName>
    </submittedName>
</protein>
<dbReference type="AlphaFoldDB" id="A0A561BXU1"/>
<dbReference type="SUPFAM" id="SSF53955">
    <property type="entry name" value="Lysozyme-like"/>
    <property type="match status" value="1"/>
</dbReference>
<dbReference type="Pfam" id="PF18896">
    <property type="entry name" value="SLT_3"/>
    <property type="match status" value="1"/>
</dbReference>
<dbReference type="SUPFAM" id="SSF47090">
    <property type="entry name" value="PGBD-like"/>
    <property type="match status" value="1"/>
</dbReference>
<dbReference type="RefSeq" id="WP_145810517.1">
    <property type="nucleotide sequence ID" value="NZ_VIVK01000001.1"/>
</dbReference>
<dbReference type="InterPro" id="IPR002477">
    <property type="entry name" value="Peptidoglycan-bd-like"/>
</dbReference>
<dbReference type="InterPro" id="IPR036366">
    <property type="entry name" value="PGBDSf"/>
</dbReference>
<keyword evidence="1" id="KW-0732">Signal</keyword>
<dbReference type="InterPro" id="IPR023346">
    <property type="entry name" value="Lysozyme-like_dom_sf"/>
</dbReference>
<dbReference type="InterPro" id="IPR036365">
    <property type="entry name" value="PGBD-like_sf"/>
</dbReference>
<evidence type="ECO:0000259" key="3">
    <source>
        <dbReference type="Pfam" id="PF18896"/>
    </source>
</evidence>
<organism evidence="4 5">
    <name type="scientific">Kribbella amoyensis</name>
    <dbReference type="NCBI Taxonomy" id="996641"/>
    <lineage>
        <taxon>Bacteria</taxon>
        <taxon>Bacillati</taxon>
        <taxon>Actinomycetota</taxon>
        <taxon>Actinomycetes</taxon>
        <taxon>Propionibacteriales</taxon>
        <taxon>Kribbellaceae</taxon>
        <taxon>Kribbella</taxon>
    </lineage>
</organism>
<evidence type="ECO:0000313" key="4">
    <source>
        <dbReference type="EMBL" id="TWD83705.1"/>
    </source>
</evidence>
<evidence type="ECO:0000256" key="1">
    <source>
        <dbReference type="SAM" id="SignalP"/>
    </source>
</evidence>
<dbReference type="OrthoDB" id="8210007at2"/>
<name>A0A561BXU1_9ACTN</name>
<evidence type="ECO:0000259" key="2">
    <source>
        <dbReference type="Pfam" id="PF01471"/>
    </source>
</evidence>
<dbReference type="Gene3D" id="1.10.530.10">
    <property type="match status" value="1"/>
</dbReference>
<keyword evidence="5" id="KW-1185">Reference proteome</keyword>
<gene>
    <name evidence="4" type="ORF">FB561_4874</name>
</gene>
<dbReference type="InterPro" id="IPR043992">
    <property type="entry name" value="SLT_3"/>
</dbReference>
<feature type="signal peptide" evidence="1">
    <location>
        <begin position="1"/>
        <end position="42"/>
    </location>
</feature>
<dbReference type="Pfam" id="PF01471">
    <property type="entry name" value="PG_binding_1"/>
    <property type="match status" value="1"/>
</dbReference>